<dbReference type="GO" id="GO:0070006">
    <property type="term" value="F:metalloaminopeptidase activity"/>
    <property type="evidence" value="ECO:0007669"/>
    <property type="project" value="InterPro"/>
</dbReference>
<name>A0A4S2KXX7_9HYME</name>
<reference evidence="8 9" key="1">
    <citation type="journal article" date="2019" name="Philos. Trans. R. Soc. Lond., B, Biol. Sci.">
        <title>Ant behaviour and brain gene expression of defending hosts depend on the ecological success of the intruding social parasite.</title>
        <authorList>
            <person name="Kaur R."/>
            <person name="Stoldt M."/>
            <person name="Jongepier E."/>
            <person name="Feldmeyer B."/>
            <person name="Menzel F."/>
            <person name="Bornberg-Bauer E."/>
            <person name="Foitzik S."/>
        </authorList>
    </citation>
    <scope>NUCLEOTIDE SEQUENCE [LARGE SCALE GENOMIC DNA]</scope>
    <source>
        <tissue evidence="8">Whole body</tissue>
    </source>
</reference>
<keyword evidence="9" id="KW-1185">Reference proteome</keyword>
<organism evidence="8 9">
    <name type="scientific">Temnothorax longispinosus</name>
    <dbReference type="NCBI Taxonomy" id="300112"/>
    <lineage>
        <taxon>Eukaryota</taxon>
        <taxon>Metazoa</taxon>
        <taxon>Ecdysozoa</taxon>
        <taxon>Arthropoda</taxon>
        <taxon>Hexapoda</taxon>
        <taxon>Insecta</taxon>
        <taxon>Pterygota</taxon>
        <taxon>Neoptera</taxon>
        <taxon>Endopterygota</taxon>
        <taxon>Hymenoptera</taxon>
        <taxon>Apocrita</taxon>
        <taxon>Aculeata</taxon>
        <taxon>Formicoidea</taxon>
        <taxon>Formicidae</taxon>
        <taxon>Myrmicinae</taxon>
        <taxon>Temnothorax</taxon>
    </lineage>
</organism>
<evidence type="ECO:0000256" key="5">
    <source>
        <dbReference type="ARBA" id="ARBA00023049"/>
    </source>
</evidence>
<dbReference type="PANTHER" id="PTHR48480:SF2">
    <property type="entry name" value="PEPTIDASE D"/>
    <property type="match status" value="1"/>
</dbReference>
<evidence type="ECO:0000256" key="3">
    <source>
        <dbReference type="ARBA" id="ARBA00022801"/>
    </source>
</evidence>
<dbReference type="InterPro" id="IPR052433">
    <property type="entry name" value="X-Pro_dipept-like"/>
</dbReference>
<dbReference type="PANTHER" id="PTHR48480">
    <property type="match status" value="1"/>
</dbReference>
<dbReference type="AlphaFoldDB" id="A0A4S2KXX7"/>
<gene>
    <name evidence="8" type="ORF">DBV15_04613</name>
</gene>
<evidence type="ECO:0000256" key="6">
    <source>
        <dbReference type="SAM" id="MobiDB-lite"/>
    </source>
</evidence>
<dbReference type="EMBL" id="QBLH01000651">
    <property type="protein sequence ID" value="TGZ54536.1"/>
    <property type="molecule type" value="Genomic_DNA"/>
</dbReference>
<dbReference type="GO" id="GO:0016805">
    <property type="term" value="F:dipeptidase activity"/>
    <property type="evidence" value="ECO:0007669"/>
    <property type="project" value="UniProtKB-KW"/>
</dbReference>
<evidence type="ECO:0000313" key="8">
    <source>
        <dbReference type="EMBL" id="TGZ54536.1"/>
    </source>
</evidence>
<dbReference type="Gene3D" id="3.40.350.10">
    <property type="entry name" value="Creatinase/prolidase N-terminal domain"/>
    <property type="match status" value="1"/>
</dbReference>
<dbReference type="GO" id="GO:0006508">
    <property type="term" value="P:proteolysis"/>
    <property type="evidence" value="ECO:0007669"/>
    <property type="project" value="UniProtKB-KW"/>
</dbReference>
<keyword evidence="4" id="KW-0224">Dipeptidase</keyword>
<evidence type="ECO:0000256" key="1">
    <source>
        <dbReference type="ARBA" id="ARBA00022670"/>
    </source>
</evidence>
<feature type="region of interest" description="Disordered" evidence="6">
    <location>
        <begin position="1"/>
        <end position="36"/>
    </location>
</feature>
<evidence type="ECO:0000256" key="4">
    <source>
        <dbReference type="ARBA" id="ARBA00022997"/>
    </source>
</evidence>
<comment type="caution">
    <text evidence="8">The sequence shown here is derived from an EMBL/GenBank/DDBJ whole genome shotgun (WGS) entry which is preliminary data.</text>
</comment>
<evidence type="ECO:0000256" key="2">
    <source>
        <dbReference type="ARBA" id="ARBA00022723"/>
    </source>
</evidence>
<sequence length="221" mass="25385">MADSDSFETIESTDGSTPSLDSETEFVERKEGSPSSSCNMASHFWRHGETLKVPMSLFHKNRQRLVTRLQTKTGRVHPLPDFYVILQGGVEVPFNDTDINWPFRQESYFQWAFGVEEPGCYGAIELAKGTSLLFVPRLSPEYAIWQGKLHTLDDFKERYAVDEVYYTDEIGSMLLKKDAKYMLLLVSRVWEQMDAHWARSAFLSAFSSSRGEFSVWGIIRI</sequence>
<evidence type="ECO:0000313" key="9">
    <source>
        <dbReference type="Proteomes" id="UP000310200"/>
    </source>
</evidence>
<dbReference type="SMART" id="SM01011">
    <property type="entry name" value="AMP_N"/>
    <property type="match status" value="1"/>
</dbReference>
<evidence type="ECO:0000259" key="7">
    <source>
        <dbReference type="SMART" id="SM01011"/>
    </source>
</evidence>
<keyword evidence="2" id="KW-0479">Metal-binding</keyword>
<keyword evidence="3" id="KW-0378">Hydrolase</keyword>
<dbReference type="SUPFAM" id="SSF53092">
    <property type="entry name" value="Creatinase/prolidase N-terminal domain"/>
    <property type="match status" value="1"/>
</dbReference>
<dbReference type="STRING" id="300112.A0A4S2KXX7"/>
<dbReference type="InterPro" id="IPR007865">
    <property type="entry name" value="Aminopep_P_N"/>
</dbReference>
<dbReference type="GO" id="GO:0030145">
    <property type="term" value="F:manganese ion binding"/>
    <property type="evidence" value="ECO:0007669"/>
    <property type="project" value="InterPro"/>
</dbReference>
<feature type="compositionally biased region" description="Polar residues" evidence="6">
    <location>
        <begin position="9"/>
        <end position="21"/>
    </location>
</feature>
<dbReference type="Pfam" id="PF05195">
    <property type="entry name" value="AMP_N"/>
    <property type="match status" value="1"/>
</dbReference>
<keyword evidence="1" id="KW-0645">Protease</keyword>
<protein>
    <recommendedName>
        <fullName evidence="7">Aminopeptidase P N-terminal domain-containing protein</fullName>
    </recommendedName>
</protein>
<dbReference type="InterPro" id="IPR029149">
    <property type="entry name" value="Creatin/AminoP/Spt16_N"/>
</dbReference>
<dbReference type="Proteomes" id="UP000310200">
    <property type="component" value="Unassembled WGS sequence"/>
</dbReference>
<accession>A0A4S2KXX7</accession>
<keyword evidence="5" id="KW-0482">Metalloprotease</keyword>
<proteinExistence type="predicted"/>
<feature type="domain" description="Aminopeptidase P N-terminal" evidence="7">
    <location>
        <begin position="53"/>
        <end position="191"/>
    </location>
</feature>